<dbReference type="SUPFAM" id="SSF48452">
    <property type="entry name" value="TPR-like"/>
    <property type="match status" value="1"/>
</dbReference>
<dbReference type="OrthoDB" id="433738at2759"/>
<comment type="caution">
    <text evidence="1">The sequence shown here is derived from an EMBL/GenBank/DDBJ whole genome shotgun (WGS) entry which is preliminary data.</text>
</comment>
<proteinExistence type="predicted"/>
<dbReference type="GO" id="GO:0035196">
    <property type="term" value="P:miRNA processing"/>
    <property type="evidence" value="ECO:0007669"/>
    <property type="project" value="TreeGrafter"/>
</dbReference>
<evidence type="ECO:0000313" key="2">
    <source>
        <dbReference type="Proteomes" id="UP000288216"/>
    </source>
</evidence>
<evidence type="ECO:0000313" key="1">
    <source>
        <dbReference type="EMBL" id="GCB85315.1"/>
    </source>
</evidence>
<evidence type="ECO:0008006" key="3">
    <source>
        <dbReference type="Google" id="ProtNLM"/>
    </source>
</evidence>
<keyword evidence="2" id="KW-1185">Reference proteome</keyword>
<dbReference type="GO" id="GO:0035198">
    <property type="term" value="F:miRNA binding"/>
    <property type="evidence" value="ECO:0007669"/>
    <property type="project" value="InterPro"/>
</dbReference>
<dbReference type="InterPro" id="IPR011990">
    <property type="entry name" value="TPR-like_helical_dom_sf"/>
</dbReference>
<dbReference type="AlphaFoldDB" id="A0A401QIV9"/>
<dbReference type="InterPro" id="IPR039691">
    <property type="entry name" value="ZC3H7A/B"/>
</dbReference>
<feature type="non-terminal residue" evidence="1">
    <location>
        <position position="1"/>
    </location>
</feature>
<dbReference type="STRING" id="75743.A0A401QIV9"/>
<dbReference type="Gene3D" id="1.25.40.10">
    <property type="entry name" value="Tetratricopeptide repeat domain"/>
    <property type="match status" value="1"/>
</dbReference>
<protein>
    <recommendedName>
        <fullName evidence="3">MIT domain-containing protein</fullName>
    </recommendedName>
</protein>
<sequence length="80" mass="9074">AFLHQLVKNLLEEGNGLYREKDYKLALVQYVEALNVAQYAESDEVVISKGLLEKLYVNRAACYISMVSVSKILKFIGNFT</sequence>
<dbReference type="Proteomes" id="UP000288216">
    <property type="component" value="Unassembled WGS sequence"/>
</dbReference>
<dbReference type="PANTHER" id="PTHR14928:SF6">
    <property type="entry name" value="ZINC FINGER CCCH DOMAIN-CONTAINING PROTEIN 7B"/>
    <property type="match status" value="1"/>
</dbReference>
<dbReference type="PANTHER" id="PTHR14928">
    <property type="entry name" value="MICRO-RNA BINDING ZINC FINGER CCCH DOMAIN-CONTAINING PROTEIN 7"/>
    <property type="match status" value="1"/>
</dbReference>
<organism evidence="1 2">
    <name type="scientific">Scyliorhinus torazame</name>
    <name type="common">Cloudy catshark</name>
    <name type="synonym">Catulus torazame</name>
    <dbReference type="NCBI Taxonomy" id="75743"/>
    <lineage>
        <taxon>Eukaryota</taxon>
        <taxon>Metazoa</taxon>
        <taxon>Chordata</taxon>
        <taxon>Craniata</taxon>
        <taxon>Vertebrata</taxon>
        <taxon>Chondrichthyes</taxon>
        <taxon>Elasmobranchii</taxon>
        <taxon>Galeomorphii</taxon>
        <taxon>Galeoidea</taxon>
        <taxon>Carcharhiniformes</taxon>
        <taxon>Scyliorhinidae</taxon>
        <taxon>Scyliorhinus</taxon>
    </lineage>
</organism>
<reference evidence="1 2" key="1">
    <citation type="journal article" date="2018" name="Nat. Ecol. Evol.">
        <title>Shark genomes provide insights into elasmobranch evolution and the origin of vertebrates.</title>
        <authorList>
            <person name="Hara Y"/>
            <person name="Yamaguchi K"/>
            <person name="Onimaru K"/>
            <person name="Kadota M"/>
            <person name="Koyanagi M"/>
            <person name="Keeley SD"/>
            <person name="Tatsumi K"/>
            <person name="Tanaka K"/>
            <person name="Motone F"/>
            <person name="Kageyama Y"/>
            <person name="Nozu R"/>
            <person name="Adachi N"/>
            <person name="Nishimura O"/>
            <person name="Nakagawa R"/>
            <person name="Tanegashima C"/>
            <person name="Kiyatake I"/>
            <person name="Matsumoto R"/>
            <person name="Murakumo K"/>
            <person name="Nishida K"/>
            <person name="Terakita A"/>
            <person name="Kuratani S"/>
            <person name="Sato K"/>
            <person name="Hyodo S Kuraku.S."/>
        </authorList>
    </citation>
    <scope>NUCLEOTIDE SEQUENCE [LARGE SCALE GENOMIC DNA]</scope>
</reference>
<dbReference type="EMBL" id="BFAA01148520">
    <property type="protein sequence ID" value="GCB85315.1"/>
    <property type="molecule type" value="Genomic_DNA"/>
</dbReference>
<name>A0A401QIV9_SCYTO</name>
<gene>
    <name evidence="1" type="ORF">scyTo_0026007</name>
</gene>
<accession>A0A401QIV9</accession>